<name>A0A6P1M5A4_9BACT</name>
<dbReference type="InterPro" id="IPR011990">
    <property type="entry name" value="TPR-like_helical_dom_sf"/>
</dbReference>
<protein>
    <submittedName>
        <fullName evidence="2">Tetratricopeptide repeat protein</fullName>
    </submittedName>
</protein>
<reference evidence="2 3" key="1">
    <citation type="submission" date="2020-01" db="EMBL/GenBank/DDBJ databases">
        <title>Ponticoccus aerotolerans gen. nov., sp. nov., an anaerobic bacterium and proposal of Ponticoccusceae fam. nov., Ponticoccusles ord. nov. and Ponticoccuse classis nov. in the phylum Kiritimatiellaeota.</title>
        <authorList>
            <person name="Zhou L.Y."/>
            <person name="Du Z.J."/>
        </authorList>
    </citation>
    <scope>NUCLEOTIDE SEQUENCE [LARGE SCALE GENOMIC DNA]</scope>
    <source>
        <strain evidence="2 3">S-5007</strain>
    </source>
</reference>
<dbReference type="Proteomes" id="UP000464954">
    <property type="component" value="Chromosome"/>
</dbReference>
<keyword evidence="1" id="KW-0812">Transmembrane</keyword>
<evidence type="ECO:0000313" key="3">
    <source>
        <dbReference type="Proteomes" id="UP000464954"/>
    </source>
</evidence>
<dbReference type="EMBL" id="CP047593">
    <property type="protein sequence ID" value="QHI68173.1"/>
    <property type="molecule type" value="Genomic_DNA"/>
</dbReference>
<feature type="transmembrane region" description="Helical" evidence="1">
    <location>
        <begin position="21"/>
        <end position="51"/>
    </location>
</feature>
<dbReference type="Gene3D" id="1.25.40.10">
    <property type="entry name" value="Tetratricopeptide repeat domain"/>
    <property type="match status" value="1"/>
</dbReference>
<dbReference type="AlphaFoldDB" id="A0A6P1M5A4"/>
<dbReference type="SUPFAM" id="SSF48452">
    <property type="entry name" value="TPR-like"/>
    <property type="match status" value="1"/>
</dbReference>
<proteinExistence type="predicted"/>
<keyword evidence="3" id="KW-1185">Reference proteome</keyword>
<gene>
    <name evidence="2" type="ORF">GT409_01480</name>
</gene>
<sequence length="154" mass="17256">MIENHNSMDAIVQELRKIKIFTGMTGVALTIMLIFTMLSTLLSIGALALIMPNVLKTQAAMLGKQSTQSFSDQTSELIEQGKLDEASARISARKETHPNDAYAYYYEAKIHLAQGEPEKALVELDKIRELAPSWNKEYTDPLIELAEKRIAESR</sequence>
<dbReference type="KEGG" id="taer:GT409_01480"/>
<keyword evidence="1" id="KW-1133">Transmembrane helix</keyword>
<dbReference type="RefSeq" id="WP_160626231.1">
    <property type="nucleotide sequence ID" value="NZ_CP047593.1"/>
</dbReference>
<evidence type="ECO:0000256" key="1">
    <source>
        <dbReference type="SAM" id="Phobius"/>
    </source>
</evidence>
<keyword evidence="1" id="KW-0472">Membrane</keyword>
<accession>A0A6P1M5A4</accession>
<organism evidence="2 3">
    <name type="scientific">Tichowtungia aerotolerans</name>
    <dbReference type="NCBI Taxonomy" id="2697043"/>
    <lineage>
        <taxon>Bacteria</taxon>
        <taxon>Pseudomonadati</taxon>
        <taxon>Kiritimatiellota</taxon>
        <taxon>Tichowtungiia</taxon>
        <taxon>Tichowtungiales</taxon>
        <taxon>Tichowtungiaceae</taxon>
        <taxon>Tichowtungia</taxon>
    </lineage>
</organism>
<evidence type="ECO:0000313" key="2">
    <source>
        <dbReference type="EMBL" id="QHI68173.1"/>
    </source>
</evidence>